<evidence type="ECO:0000313" key="1">
    <source>
        <dbReference type="EMBL" id="OGD75456.1"/>
    </source>
</evidence>
<protein>
    <submittedName>
        <fullName evidence="1">Uncharacterized protein</fullName>
    </submittedName>
</protein>
<accession>A0A1F5F753</accession>
<dbReference type="STRING" id="1817816.A2Y64_03800"/>
<dbReference type="EMBL" id="MFAF01000071">
    <property type="protein sequence ID" value="OGD75456.1"/>
    <property type="molecule type" value="Genomic_DNA"/>
</dbReference>
<evidence type="ECO:0000313" key="2">
    <source>
        <dbReference type="Proteomes" id="UP000177187"/>
    </source>
</evidence>
<dbReference type="AlphaFoldDB" id="A0A1F5F753"/>
<dbReference type="PROSITE" id="PS51257">
    <property type="entry name" value="PROKAR_LIPOPROTEIN"/>
    <property type="match status" value="1"/>
</dbReference>
<gene>
    <name evidence="1" type="ORF">A2Y64_03800</name>
</gene>
<name>A0A1F5F753_9BACT</name>
<comment type="caution">
    <text evidence="1">The sequence shown here is derived from an EMBL/GenBank/DDBJ whole genome shotgun (WGS) entry which is preliminary data.</text>
</comment>
<proteinExistence type="predicted"/>
<sequence length="104" mass="11840">MKTVISTVVLLALACGSWSVKVESARLTVVNGLDDRDIFEICVCRDGDEERIYRINGRDDPLQPGESVEAVLPLGDYHAWARIWGDDFAERDVPLWKDYTWVIE</sequence>
<dbReference type="Proteomes" id="UP000177187">
    <property type="component" value="Unassembled WGS sequence"/>
</dbReference>
<reference evidence="1 2" key="1">
    <citation type="journal article" date="2016" name="Nat. Commun.">
        <title>Thousands of microbial genomes shed light on interconnected biogeochemical processes in an aquifer system.</title>
        <authorList>
            <person name="Anantharaman K."/>
            <person name="Brown C.T."/>
            <person name="Hug L.A."/>
            <person name="Sharon I."/>
            <person name="Castelle C.J."/>
            <person name="Probst A.J."/>
            <person name="Thomas B.C."/>
            <person name="Singh A."/>
            <person name="Wilkins M.J."/>
            <person name="Karaoz U."/>
            <person name="Brodie E.L."/>
            <person name="Williams K.H."/>
            <person name="Hubbard S.S."/>
            <person name="Banfield J.F."/>
        </authorList>
    </citation>
    <scope>NUCLEOTIDE SEQUENCE [LARGE SCALE GENOMIC DNA]</scope>
</reference>
<organism evidence="1 2">
    <name type="scientific">Candidatus Coatesbacteria bacterium RBG_13_66_14</name>
    <dbReference type="NCBI Taxonomy" id="1817816"/>
    <lineage>
        <taxon>Bacteria</taxon>
        <taxon>Candidatus Coatesiibacteriota</taxon>
    </lineage>
</organism>